<accession>A0A6L6PES9</accession>
<dbReference type="EMBL" id="WNKY01000005">
    <property type="protein sequence ID" value="MTV37540.1"/>
    <property type="molecule type" value="Genomic_DNA"/>
</dbReference>
<reference evidence="1 2" key="1">
    <citation type="submission" date="2019-11" db="EMBL/GenBank/DDBJ databases">
        <title>Type strains purchased from KCTC, JCM and DSMZ.</title>
        <authorList>
            <person name="Lu H."/>
        </authorList>
    </citation>
    <scope>NUCLEOTIDE SEQUENCE [LARGE SCALE GENOMIC DNA]</scope>
    <source>
        <strain evidence="1 2">KCTC 22382</strain>
    </source>
</reference>
<gene>
    <name evidence="1" type="ORF">GM676_08075</name>
</gene>
<dbReference type="RefSeq" id="WP_155463008.1">
    <property type="nucleotide sequence ID" value="NZ_WNKY01000005.1"/>
</dbReference>
<sequence>MDDGDAEHLAANLLSKLLDGIGVYVAKTGSQFGGDAGTTGLRRRDIRVESKRYKQSTRLSPRMLAGEIVEASHADPQLEVWILVATKAVSETERRLARDEADRRGFPIVVIDWTAPATGGGINALAALCARWPDIVETHVNQAAADAARGLAAHVGSAVDDLRANLEMWNIGFENLRKKTAAHLQRVWADSAQAKATLNQDAAGGKAGVHLLKRNDILLGLSNWWLAPSDIRSPVAVTGLEGMGKTWVALDWVNQNLATLPIVLPLPSSAFVSNQDFSDTGVRDLLASNLRRIANSHQSLEYWRLRVDRMLERPVTDGAAFLLLVDGLNQQPFTPWPALAQTLQGDSLAGKVRLLCTSRRHYFEEDMRQFRELVVRPTQVRVGAYSPMELEELLRLHGVSSSDLPPGLLNLASTPRLFPLVLRLKDKDAMRSDASVLRLLFEYGKDVHQVRQQGALTDGDWVQWLADRANEYRELLLMTNARQFTTSIKDVAKSLNIASASREDVARRLSDIVDGRLFEKEESITGTQKLVLKEEPTVLGMGIALLDNLSGAADTFEGVQTKVLEWLEPVAAIDLAAEVLKAALAILSATATPDASSITDVLLVLWMNGQNPMVDFEKDAFAFGEAFPRSMLTVIERSPLSSQSSAFHYATQSLRRLPRSRTNDWESIRSRMLVWTSWVTLPNKDKLGDPNHYAQRHHGHLLERISIAEPSTLVVHGEELKLDYSHPGDPAVAIAGILEGHDLSAFMPVIRRAAVREAVRVDHNDRSWEGIRWVLLTACQNASNARDEVAQMAETLLTSTPEPGVHPRLRNRAAAYLLRLTGVQKYEERAAEVNETFGQMWNYQSEYLDK</sequence>
<dbReference type="Gene3D" id="3.40.50.300">
    <property type="entry name" value="P-loop containing nucleotide triphosphate hydrolases"/>
    <property type="match status" value="1"/>
</dbReference>
<evidence type="ECO:0000313" key="1">
    <source>
        <dbReference type="EMBL" id="MTV37540.1"/>
    </source>
</evidence>
<evidence type="ECO:0008006" key="3">
    <source>
        <dbReference type="Google" id="ProtNLM"/>
    </source>
</evidence>
<dbReference type="SUPFAM" id="SSF52540">
    <property type="entry name" value="P-loop containing nucleoside triphosphate hydrolases"/>
    <property type="match status" value="1"/>
</dbReference>
<dbReference type="InterPro" id="IPR027417">
    <property type="entry name" value="P-loop_NTPase"/>
</dbReference>
<dbReference type="OrthoDB" id="9147056at2"/>
<name>A0A6L6PES9_9BURK</name>
<proteinExistence type="predicted"/>
<organism evidence="1 2">
    <name type="scientific">Duganella radicis</name>
    <dbReference type="NCBI Taxonomy" id="551988"/>
    <lineage>
        <taxon>Bacteria</taxon>
        <taxon>Pseudomonadati</taxon>
        <taxon>Pseudomonadota</taxon>
        <taxon>Betaproteobacteria</taxon>
        <taxon>Burkholderiales</taxon>
        <taxon>Oxalobacteraceae</taxon>
        <taxon>Telluria group</taxon>
        <taxon>Duganella</taxon>
    </lineage>
</organism>
<dbReference type="Proteomes" id="UP000475582">
    <property type="component" value="Unassembled WGS sequence"/>
</dbReference>
<protein>
    <recommendedName>
        <fullName evidence="3">NACHT domain-containing protein</fullName>
    </recommendedName>
</protein>
<comment type="caution">
    <text evidence="1">The sequence shown here is derived from an EMBL/GenBank/DDBJ whole genome shotgun (WGS) entry which is preliminary data.</text>
</comment>
<dbReference type="AlphaFoldDB" id="A0A6L6PES9"/>
<evidence type="ECO:0000313" key="2">
    <source>
        <dbReference type="Proteomes" id="UP000475582"/>
    </source>
</evidence>
<keyword evidence="2" id="KW-1185">Reference proteome</keyword>